<evidence type="ECO:0008006" key="4">
    <source>
        <dbReference type="Google" id="ProtNLM"/>
    </source>
</evidence>
<reference evidence="2 3" key="1">
    <citation type="submission" date="2022-12" db="EMBL/GenBank/DDBJ databases">
        <title>Chromosome-scale assembly of the Ensete ventricosum genome.</title>
        <authorList>
            <person name="Dussert Y."/>
            <person name="Stocks J."/>
            <person name="Wendawek A."/>
            <person name="Woldeyes F."/>
            <person name="Nichols R.A."/>
            <person name="Borrell J.S."/>
        </authorList>
    </citation>
    <scope>NUCLEOTIDE SEQUENCE [LARGE SCALE GENOMIC DNA]</scope>
    <source>
        <strain evidence="3">cv. Maze</strain>
        <tissue evidence="2">Seeds</tissue>
    </source>
</reference>
<comment type="caution">
    <text evidence="2">The sequence shown here is derived from an EMBL/GenBank/DDBJ whole genome shotgun (WGS) entry which is preliminary data.</text>
</comment>
<keyword evidence="1" id="KW-0812">Transmembrane</keyword>
<organism evidence="2 3">
    <name type="scientific">Ensete ventricosum</name>
    <name type="common">Abyssinian banana</name>
    <name type="synonym">Musa ensete</name>
    <dbReference type="NCBI Taxonomy" id="4639"/>
    <lineage>
        <taxon>Eukaryota</taxon>
        <taxon>Viridiplantae</taxon>
        <taxon>Streptophyta</taxon>
        <taxon>Embryophyta</taxon>
        <taxon>Tracheophyta</taxon>
        <taxon>Spermatophyta</taxon>
        <taxon>Magnoliopsida</taxon>
        <taxon>Liliopsida</taxon>
        <taxon>Zingiberales</taxon>
        <taxon>Musaceae</taxon>
        <taxon>Ensete</taxon>
    </lineage>
</organism>
<name>A0AAV8RJL7_ENSVE</name>
<dbReference type="AlphaFoldDB" id="A0AAV8RJL7"/>
<sequence>MGKFCCAEQEEDGGINILGILVAVVLALVLMLICSPPRRRAVITVKEAKVRWNRLVSSMDERRNHTEGNEATMLLN</sequence>
<dbReference type="EMBL" id="JAQQAF010000003">
    <property type="protein sequence ID" value="KAJ8500493.1"/>
    <property type="molecule type" value="Genomic_DNA"/>
</dbReference>
<evidence type="ECO:0000313" key="3">
    <source>
        <dbReference type="Proteomes" id="UP001222027"/>
    </source>
</evidence>
<keyword evidence="3" id="KW-1185">Reference proteome</keyword>
<evidence type="ECO:0000313" key="2">
    <source>
        <dbReference type="EMBL" id="KAJ8500493.1"/>
    </source>
</evidence>
<protein>
    <recommendedName>
        <fullName evidence="4">Transmembrane protein</fullName>
    </recommendedName>
</protein>
<feature type="transmembrane region" description="Helical" evidence="1">
    <location>
        <begin position="15"/>
        <end position="34"/>
    </location>
</feature>
<gene>
    <name evidence="2" type="ORF">OPV22_011045</name>
</gene>
<dbReference type="Proteomes" id="UP001222027">
    <property type="component" value="Unassembled WGS sequence"/>
</dbReference>
<evidence type="ECO:0000256" key="1">
    <source>
        <dbReference type="SAM" id="Phobius"/>
    </source>
</evidence>
<keyword evidence="1" id="KW-1133">Transmembrane helix</keyword>
<accession>A0AAV8RJL7</accession>
<proteinExistence type="predicted"/>
<keyword evidence="1" id="KW-0472">Membrane</keyword>